<protein>
    <submittedName>
        <fullName evidence="1">Uncharacterized protein</fullName>
    </submittedName>
</protein>
<reference evidence="1" key="2">
    <citation type="submission" date="2019-10" db="EMBL/GenBank/DDBJ databases">
        <title>Malate fermentation in French cider.</title>
        <authorList>
            <person name="Cousin F.J."/>
            <person name="Medina Fernandez S."/>
            <person name="Misery B."/>
            <person name="Laplace J.-M."/>
            <person name="Cretenet M."/>
        </authorList>
    </citation>
    <scope>NUCLEOTIDE SEQUENCE</scope>
    <source>
        <strain evidence="1">UCMA15901</strain>
    </source>
</reference>
<reference evidence="2 3" key="1">
    <citation type="submission" date="2016-05" db="EMBL/GenBank/DDBJ databases">
        <title>Draft genome sequence of Pediococcus parvulus 2.6, a probiotic beta-glucan producer strain.</title>
        <authorList>
            <person name="Mohedano M.L."/>
            <person name="Perez-Ramos A."/>
            <person name="Duenas M.T."/>
            <person name="Lamontanara A."/>
            <person name="Orru L."/>
            <person name="Spano G."/>
            <person name="Capozzi V."/>
            <person name="Lopez P."/>
        </authorList>
    </citation>
    <scope>NUCLEOTIDE SEQUENCE [LARGE SCALE GENOMIC DNA]</scope>
    <source>
        <strain evidence="2 3">2.6</strain>
    </source>
</reference>
<dbReference type="AlphaFoldDB" id="A0AAP5TD16"/>
<evidence type="ECO:0000313" key="1">
    <source>
        <dbReference type="EMBL" id="MDV7695057.1"/>
    </source>
</evidence>
<keyword evidence="3" id="KW-1185">Reference proteome</keyword>
<proteinExistence type="predicted"/>
<dbReference type="RefSeq" id="WP_068808302.1">
    <property type="nucleotide sequence ID" value="NZ_LXND01000085.1"/>
</dbReference>
<dbReference type="EMBL" id="WERX01000036">
    <property type="protein sequence ID" value="MDV7695057.1"/>
    <property type="molecule type" value="Genomic_DNA"/>
</dbReference>
<evidence type="ECO:0000313" key="4">
    <source>
        <dbReference type="Proteomes" id="UP001275867"/>
    </source>
</evidence>
<name>A0AAP5TD16_9LACO</name>
<accession>A0AAP5TD16</accession>
<evidence type="ECO:0000313" key="3">
    <source>
        <dbReference type="Proteomes" id="UP000077280"/>
    </source>
</evidence>
<organism evidence="1 4">
    <name type="scientific">Pediococcus parvulus</name>
    <dbReference type="NCBI Taxonomy" id="54062"/>
    <lineage>
        <taxon>Bacteria</taxon>
        <taxon>Bacillati</taxon>
        <taxon>Bacillota</taxon>
        <taxon>Bacilli</taxon>
        <taxon>Lactobacillales</taxon>
        <taxon>Lactobacillaceae</taxon>
        <taxon>Pediococcus</taxon>
    </lineage>
</organism>
<dbReference type="Proteomes" id="UP001275867">
    <property type="component" value="Unassembled WGS sequence"/>
</dbReference>
<gene>
    <name evidence="2" type="ORF">A7K95_10235</name>
    <name evidence="1" type="ORF">GA842_09365</name>
</gene>
<dbReference type="Proteomes" id="UP000077280">
    <property type="component" value="Unassembled WGS sequence"/>
</dbReference>
<sequence length="124" mass="14140">MSWNPATNGEYTFQDAYQERLLPTKQQKSAQAKRLIQKRISRLGITGVAKHLALAYLLALPCVVVENGMVLKITKTNKTPRQKSKYLFLSGYFFHDSSFSQPCLKGKQRLFSTKFWIISGHDSV</sequence>
<comment type="caution">
    <text evidence="1">The sequence shown here is derived from an EMBL/GenBank/DDBJ whole genome shotgun (WGS) entry which is preliminary data.</text>
</comment>
<evidence type="ECO:0000313" key="2">
    <source>
        <dbReference type="EMBL" id="OAD63146.1"/>
    </source>
</evidence>
<dbReference type="EMBL" id="LXND01000085">
    <property type="protein sequence ID" value="OAD63146.1"/>
    <property type="molecule type" value="Genomic_DNA"/>
</dbReference>